<comment type="caution">
    <text evidence="8">The sequence shown here is derived from an EMBL/GenBank/DDBJ whole genome shotgun (WGS) entry which is preliminary data.</text>
</comment>
<evidence type="ECO:0000256" key="6">
    <source>
        <dbReference type="SAM" id="Phobius"/>
    </source>
</evidence>
<organism evidence="8 9">
    <name type="scientific">Paragonimus skrjabini miyazakii</name>
    <dbReference type="NCBI Taxonomy" id="59628"/>
    <lineage>
        <taxon>Eukaryota</taxon>
        <taxon>Metazoa</taxon>
        <taxon>Spiralia</taxon>
        <taxon>Lophotrochozoa</taxon>
        <taxon>Platyhelminthes</taxon>
        <taxon>Trematoda</taxon>
        <taxon>Digenea</taxon>
        <taxon>Plagiorchiida</taxon>
        <taxon>Troglotremata</taxon>
        <taxon>Troglotrematidae</taxon>
        <taxon>Paragonimus</taxon>
    </lineage>
</organism>
<comment type="subcellular location">
    <subcellularLocation>
        <location evidence="1">Membrane</location>
        <topology evidence="1">Multi-pass membrane protein</topology>
    </subcellularLocation>
</comment>
<sequence length="173" mass="19356">MKVNVPYAKTIPGIFKLVEALLNITIIVLVTFTDSYRGAPAGCILFVSVVTMLTSAFFYITHLTNLISKFLCRVFIVEFVVFAIITLVQTVCMVLSAATSEFRPTIIAVAVIHGVNSVLYCTDFFFLLAIYEVFERWWNNPNLAKHQANISNDRQLESGSCARSAQDNPAYEQ</sequence>
<keyword evidence="4 5" id="KW-0472">Membrane</keyword>
<feature type="domain" description="MARVEL" evidence="7">
    <location>
        <begin position="7"/>
        <end position="132"/>
    </location>
</feature>
<feature type="transmembrane region" description="Helical" evidence="6">
    <location>
        <begin position="12"/>
        <end position="32"/>
    </location>
</feature>
<protein>
    <recommendedName>
        <fullName evidence="7">MARVEL domain-containing protein</fullName>
    </recommendedName>
</protein>
<feature type="transmembrane region" description="Helical" evidence="6">
    <location>
        <begin position="105"/>
        <end position="131"/>
    </location>
</feature>
<evidence type="ECO:0000313" key="9">
    <source>
        <dbReference type="Proteomes" id="UP000822476"/>
    </source>
</evidence>
<dbReference type="PROSITE" id="PS51225">
    <property type="entry name" value="MARVEL"/>
    <property type="match status" value="1"/>
</dbReference>
<dbReference type="InterPro" id="IPR008253">
    <property type="entry name" value="Marvel"/>
</dbReference>
<feature type="transmembrane region" description="Helical" evidence="6">
    <location>
        <begin position="72"/>
        <end position="99"/>
    </location>
</feature>
<evidence type="ECO:0000256" key="1">
    <source>
        <dbReference type="ARBA" id="ARBA00004141"/>
    </source>
</evidence>
<evidence type="ECO:0000256" key="3">
    <source>
        <dbReference type="ARBA" id="ARBA00022989"/>
    </source>
</evidence>
<feature type="transmembrane region" description="Helical" evidence="6">
    <location>
        <begin position="38"/>
        <end position="60"/>
    </location>
</feature>
<gene>
    <name evidence="8" type="ORF">EG68_11342</name>
</gene>
<keyword evidence="9" id="KW-1185">Reference proteome</keyword>
<keyword evidence="3 6" id="KW-1133">Transmembrane helix</keyword>
<dbReference type="OrthoDB" id="6254984at2759"/>
<keyword evidence="2 5" id="KW-0812">Transmembrane</keyword>
<accession>A0A8S9YIJ6</accession>
<evidence type="ECO:0000313" key="8">
    <source>
        <dbReference type="EMBL" id="KAF7237871.1"/>
    </source>
</evidence>
<proteinExistence type="predicted"/>
<evidence type="ECO:0000256" key="5">
    <source>
        <dbReference type="PROSITE-ProRule" id="PRU00581"/>
    </source>
</evidence>
<evidence type="ECO:0000259" key="7">
    <source>
        <dbReference type="PROSITE" id="PS51225"/>
    </source>
</evidence>
<dbReference type="Proteomes" id="UP000822476">
    <property type="component" value="Unassembled WGS sequence"/>
</dbReference>
<dbReference type="AlphaFoldDB" id="A0A8S9YIJ6"/>
<name>A0A8S9YIJ6_9TREM</name>
<dbReference type="GO" id="GO:0016020">
    <property type="term" value="C:membrane"/>
    <property type="evidence" value="ECO:0007669"/>
    <property type="project" value="UniProtKB-SubCell"/>
</dbReference>
<evidence type="ECO:0000256" key="2">
    <source>
        <dbReference type="ARBA" id="ARBA00022692"/>
    </source>
</evidence>
<reference evidence="8" key="1">
    <citation type="submission" date="2019-07" db="EMBL/GenBank/DDBJ databases">
        <title>Annotation for the trematode Paragonimus miyazaki's.</title>
        <authorList>
            <person name="Choi Y.-J."/>
        </authorList>
    </citation>
    <scope>NUCLEOTIDE SEQUENCE</scope>
    <source>
        <strain evidence="8">Japan</strain>
    </source>
</reference>
<evidence type="ECO:0000256" key="4">
    <source>
        <dbReference type="ARBA" id="ARBA00023136"/>
    </source>
</evidence>
<dbReference type="EMBL" id="JTDE01007653">
    <property type="protein sequence ID" value="KAF7237871.1"/>
    <property type="molecule type" value="Genomic_DNA"/>
</dbReference>